<reference evidence="1 2" key="1">
    <citation type="journal article" date="2022" name="Plant J.">
        <title>Chromosome-level genome of Camellia lanceoleosa provides a valuable resource for understanding genome evolution and self-incompatibility.</title>
        <authorList>
            <person name="Gong W."/>
            <person name="Xiao S."/>
            <person name="Wang L."/>
            <person name="Liao Z."/>
            <person name="Chang Y."/>
            <person name="Mo W."/>
            <person name="Hu G."/>
            <person name="Li W."/>
            <person name="Zhao G."/>
            <person name="Zhu H."/>
            <person name="Hu X."/>
            <person name="Ji K."/>
            <person name="Xiang X."/>
            <person name="Song Q."/>
            <person name="Yuan D."/>
            <person name="Jin S."/>
            <person name="Zhang L."/>
        </authorList>
    </citation>
    <scope>NUCLEOTIDE SEQUENCE [LARGE SCALE GENOMIC DNA]</scope>
    <source>
        <strain evidence="1">SQ_2022a</strain>
    </source>
</reference>
<gene>
    <name evidence="1" type="ORF">LOK49_LG10G03017</name>
</gene>
<protein>
    <submittedName>
        <fullName evidence="1">Uncharacterized protein</fullName>
    </submittedName>
</protein>
<proteinExistence type="predicted"/>
<keyword evidence="2" id="KW-1185">Reference proteome</keyword>
<comment type="caution">
    <text evidence="1">The sequence shown here is derived from an EMBL/GenBank/DDBJ whole genome shotgun (WGS) entry which is preliminary data.</text>
</comment>
<name>A0ACC0GCZ4_9ERIC</name>
<evidence type="ECO:0000313" key="2">
    <source>
        <dbReference type="Proteomes" id="UP001060215"/>
    </source>
</evidence>
<dbReference type="Proteomes" id="UP001060215">
    <property type="component" value="Chromosome 10"/>
</dbReference>
<evidence type="ECO:0000313" key="1">
    <source>
        <dbReference type="EMBL" id="KAI7998915.1"/>
    </source>
</evidence>
<dbReference type="EMBL" id="CM045767">
    <property type="protein sequence ID" value="KAI7998915.1"/>
    <property type="molecule type" value="Genomic_DNA"/>
</dbReference>
<sequence>MECSASSLRRWLCVHNDSYEMTHNQINARVKDHKPTATMVVTTSSRPFHNRLAPAICLFSSRTSIKHSFLKHLSSCIFKSACFFFLRSSMASSSFIMVSCKDTFFQRSSIKHSFLKHLSSCIFKSACFFFLRSSMASSSFIMVSCKDTFFQRSSSVSPSCSILVSSLESTTESHVAIGTPILASSRSIGMSSSAWRSE</sequence>
<organism evidence="1 2">
    <name type="scientific">Camellia lanceoleosa</name>
    <dbReference type="NCBI Taxonomy" id="1840588"/>
    <lineage>
        <taxon>Eukaryota</taxon>
        <taxon>Viridiplantae</taxon>
        <taxon>Streptophyta</taxon>
        <taxon>Embryophyta</taxon>
        <taxon>Tracheophyta</taxon>
        <taxon>Spermatophyta</taxon>
        <taxon>Magnoliopsida</taxon>
        <taxon>eudicotyledons</taxon>
        <taxon>Gunneridae</taxon>
        <taxon>Pentapetalae</taxon>
        <taxon>asterids</taxon>
        <taxon>Ericales</taxon>
        <taxon>Theaceae</taxon>
        <taxon>Camellia</taxon>
    </lineage>
</organism>
<accession>A0ACC0GCZ4</accession>